<dbReference type="Pfam" id="PF00795">
    <property type="entry name" value="CN_hydrolase"/>
    <property type="match status" value="1"/>
</dbReference>
<evidence type="ECO:0000313" key="4">
    <source>
        <dbReference type="EMBL" id="BDD88310.1"/>
    </source>
</evidence>
<gene>
    <name evidence="4" type="ORF">DPPLL_26750</name>
</gene>
<name>A0ABN6M667_9BACT</name>
<dbReference type="Gene3D" id="3.60.110.10">
    <property type="entry name" value="Carbon-nitrogen hydrolase"/>
    <property type="match status" value="1"/>
</dbReference>
<organism evidence="4 5">
    <name type="scientific">Desulfofustis limnaeus</name>
    <dbReference type="NCBI Taxonomy" id="2740163"/>
    <lineage>
        <taxon>Bacteria</taxon>
        <taxon>Pseudomonadati</taxon>
        <taxon>Thermodesulfobacteriota</taxon>
        <taxon>Desulfobulbia</taxon>
        <taxon>Desulfobulbales</taxon>
        <taxon>Desulfocapsaceae</taxon>
        <taxon>Desulfofustis</taxon>
    </lineage>
</organism>
<evidence type="ECO:0000256" key="2">
    <source>
        <dbReference type="ARBA" id="ARBA00022801"/>
    </source>
</evidence>
<protein>
    <submittedName>
        <fullName evidence="4">Carbon-nitrogen hydrolase</fullName>
    </submittedName>
</protein>
<dbReference type="InterPro" id="IPR045254">
    <property type="entry name" value="Nit1/2_C-N_Hydrolase"/>
</dbReference>
<evidence type="ECO:0000256" key="1">
    <source>
        <dbReference type="ARBA" id="ARBA00010613"/>
    </source>
</evidence>
<dbReference type="PROSITE" id="PS50263">
    <property type="entry name" value="CN_HYDROLASE"/>
    <property type="match status" value="1"/>
</dbReference>
<keyword evidence="5" id="KW-1185">Reference proteome</keyword>
<reference evidence="4 5" key="1">
    <citation type="submission" date="2022-01" db="EMBL/GenBank/DDBJ databases">
        <title>Desulfofustis limnae sp. nov., a novel mesophilic sulfate-reducing bacterium isolated from marsh soil.</title>
        <authorList>
            <person name="Watanabe M."/>
            <person name="Takahashi A."/>
            <person name="Kojima H."/>
            <person name="Fukui M."/>
        </authorList>
    </citation>
    <scope>NUCLEOTIDE SEQUENCE [LARGE SCALE GENOMIC DNA]</scope>
    <source>
        <strain evidence="4 5">PPLL</strain>
    </source>
</reference>
<dbReference type="InterPro" id="IPR036526">
    <property type="entry name" value="C-N_Hydrolase_sf"/>
</dbReference>
<dbReference type="PANTHER" id="PTHR23088:SF27">
    <property type="entry name" value="DEAMINATED GLUTATHIONE AMIDASE"/>
    <property type="match status" value="1"/>
</dbReference>
<comment type="similarity">
    <text evidence="1">Belongs to the carbon-nitrogen hydrolase superfamily. NIT1/NIT2 family.</text>
</comment>
<evidence type="ECO:0000259" key="3">
    <source>
        <dbReference type="PROSITE" id="PS50263"/>
    </source>
</evidence>
<evidence type="ECO:0000313" key="5">
    <source>
        <dbReference type="Proteomes" id="UP000830055"/>
    </source>
</evidence>
<dbReference type="GO" id="GO:0016787">
    <property type="term" value="F:hydrolase activity"/>
    <property type="evidence" value="ECO:0007669"/>
    <property type="project" value="UniProtKB-KW"/>
</dbReference>
<sequence length="270" mass="29985">MRVGCAQLNSRDDREANLKAAEAAIVTLAEAGARLVMLPEHFDFIGPEQAKREHAKPLVEAGWLPRFRALSRSCGIYLHIGSFLEKAGERLYNTGVVIDPAGTIIASYRKIHLFDVEIPGGLCYRESDLITPGDTVVTCTIDGVVFGMATCYDLRFPELFRRLVSHGATVLLVPAAFTLQTGRDHWEVLLRARAIENLCWVVAAGQWGTAPPEHLLYGRSMVINPWGVVVAQASDGVTTIVADLDLEELHRVRQRFPALQHRRMDLFGER</sequence>
<accession>A0ABN6M667</accession>
<dbReference type="InterPro" id="IPR003010">
    <property type="entry name" value="C-N_Hydrolase"/>
</dbReference>
<dbReference type="PROSITE" id="PS01227">
    <property type="entry name" value="UPF0012"/>
    <property type="match status" value="1"/>
</dbReference>
<dbReference type="CDD" id="cd07572">
    <property type="entry name" value="nit"/>
    <property type="match status" value="1"/>
</dbReference>
<dbReference type="InterPro" id="IPR001110">
    <property type="entry name" value="UPF0012_CS"/>
</dbReference>
<dbReference type="SUPFAM" id="SSF56317">
    <property type="entry name" value="Carbon-nitrogen hydrolase"/>
    <property type="match status" value="1"/>
</dbReference>
<dbReference type="EMBL" id="AP025516">
    <property type="protein sequence ID" value="BDD88310.1"/>
    <property type="molecule type" value="Genomic_DNA"/>
</dbReference>
<dbReference type="Proteomes" id="UP000830055">
    <property type="component" value="Chromosome"/>
</dbReference>
<feature type="domain" description="CN hydrolase" evidence="3">
    <location>
        <begin position="1"/>
        <end position="246"/>
    </location>
</feature>
<dbReference type="PANTHER" id="PTHR23088">
    <property type="entry name" value="NITRILASE-RELATED"/>
    <property type="match status" value="1"/>
</dbReference>
<proteinExistence type="inferred from homology"/>
<keyword evidence="2 4" id="KW-0378">Hydrolase</keyword>
<dbReference type="RefSeq" id="WP_284151687.1">
    <property type="nucleotide sequence ID" value="NZ_AP025516.1"/>
</dbReference>